<protein>
    <recommendedName>
        <fullName evidence="6">Antifreeze protein</fullName>
    </recommendedName>
</protein>
<feature type="signal peptide" evidence="3">
    <location>
        <begin position="1"/>
        <end position="22"/>
    </location>
</feature>
<name>A0A9P5PWJ3_9AGAR</name>
<comment type="similarity">
    <text evidence="1">Belongs to the ice-binding protein family.</text>
</comment>
<dbReference type="EMBL" id="JADNRY010000052">
    <property type="protein sequence ID" value="KAF9069335.1"/>
    <property type="molecule type" value="Genomic_DNA"/>
</dbReference>
<evidence type="ECO:0000256" key="2">
    <source>
        <dbReference type="ARBA" id="ARBA00022729"/>
    </source>
</evidence>
<dbReference type="Proteomes" id="UP000772434">
    <property type="component" value="Unassembled WGS sequence"/>
</dbReference>
<evidence type="ECO:0008006" key="6">
    <source>
        <dbReference type="Google" id="ProtNLM"/>
    </source>
</evidence>
<keyword evidence="2 3" id="KW-0732">Signal</keyword>
<sequence length="219" mass="22391">MLSNVNKVVWLSLLASFLRINAAPAVVSRRPTTINLGTVSNYAILAETGVTTGPLSLGSITGNVPIADNELIGFAMALASKEESATLTQVTDDLFAASSALPTPGTMTTAVSNMQAAYTAPNGLINPGIFNLANGAIGRRLLLPALYKWTSSVTIDAPGVTISGTAADVFVFQIVGALTVAAGAKVTLLGGVLASNIFWVVTGAMTVDAEAHFEGIILA</sequence>
<keyword evidence="5" id="KW-1185">Reference proteome</keyword>
<organism evidence="4 5">
    <name type="scientific">Rhodocollybia butyracea</name>
    <dbReference type="NCBI Taxonomy" id="206335"/>
    <lineage>
        <taxon>Eukaryota</taxon>
        <taxon>Fungi</taxon>
        <taxon>Dikarya</taxon>
        <taxon>Basidiomycota</taxon>
        <taxon>Agaricomycotina</taxon>
        <taxon>Agaricomycetes</taxon>
        <taxon>Agaricomycetidae</taxon>
        <taxon>Agaricales</taxon>
        <taxon>Marasmiineae</taxon>
        <taxon>Omphalotaceae</taxon>
        <taxon>Rhodocollybia</taxon>
    </lineage>
</organism>
<evidence type="ECO:0000313" key="4">
    <source>
        <dbReference type="EMBL" id="KAF9069335.1"/>
    </source>
</evidence>
<feature type="chain" id="PRO_5040345659" description="Antifreeze protein" evidence="3">
    <location>
        <begin position="23"/>
        <end position="219"/>
    </location>
</feature>
<dbReference type="InterPro" id="IPR021884">
    <property type="entry name" value="Ice-bd_prot"/>
</dbReference>
<evidence type="ECO:0000256" key="1">
    <source>
        <dbReference type="ARBA" id="ARBA00005445"/>
    </source>
</evidence>
<dbReference type="AlphaFoldDB" id="A0A9P5PWJ3"/>
<accession>A0A9P5PWJ3</accession>
<comment type="caution">
    <text evidence="4">The sequence shown here is derived from an EMBL/GenBank/DDBJ whole genome shotgun (WGS) entry which is preliminary data.</text>
</comment>
<dbReference type="OrthoDB" id="10264374at2759"/>
<evidence type="ECO:0000256" key="3">
    <source>
        <dbReference type="SAM" id="SignalP"/>
    </source>
</evidence>
<evidence type="ECO:0000313" key="5">
    <source>
        <dbReference type="Proteomes" id="UP000772434"/>
    </source>
</evidence>
<dbReference type="Pfam" id="PF11999">
    <property type="entry name" value="Ice_binding"/>
    <property type="match status" value="1"/>
</dbReference>
<reference evidence="4" key="1">
    <citation type="submission" date="2020-11" db="EMBL/GenBank/DDBJ databases">
        <authorList>
            <consortium name="DOE Joint Genome Institute"/>
            <person name="Ahrendt S."/>
            <person name="Riley R."/>
            <person name="Andreopoulos W."/>
            <person name="Labutti K."/>
            <person name="Pangilinan J."/>
            <person name="Ruiz-Duenas F.J."/>
            <person name="Barrasa J.M."/>
            <person name="Sanchez-Garcia M."/>
            <person name="Camarero S."/>
            <person name="Miyauchi S."/>
            <person name="Serrano A."/>
            <person name="Linde D."/>
            <person name="Babiker R."/>
            <person name="Drula E."/>
            <person name="Ayuso-Fernandez I."/>
            <person name="Pacheco R."/>
            <person name="Padilla G."/>
            <person name="Ferreira P."/>
            <person name="Barriuso J."/>
            <person name="Kellner H."/>
            <person name="Castanera R."/>
            <person name="Alfaro M."/>
            <person name="Ramirez L."/>
            <person name="Pisabarro A.G."/>
            <person name="Kuo A."/>
            <person name="Tritt A."/>
            <person name="Lipzen A."/>
            <person name="He G."/>
            <person name="Yan M."/>
            <person name="Ng V."/>
            <person name="Cullen D."/>
            <person name="Martin F."/>
            <person name="Rosso M.-N."/>
            <person name="Henrissat B."/>
            <person name="Hibbett D."/>
            <person name="Martinez A.T."/>
            <person name="Grigoriev I.V."/>
        </authorList>
    </citation>
    <scope>NUCLEOTIDE SEQUENCE</scope>
    <source>
        <strain evidence="4">AH 40177</strain>
    </source>
</reference>
<gene>
    <name evidence="4" type="ORF">BDP27DRAFT_1421121</name>
</gene>
<proteinExistence type="inferred from homology"/>